<proteinExistence type="predicted"/>
<protein>
    <submittedName>
        <fullName evidence="1">Uncharacterized protein</fullName>
    </submittedName>
</protein>
<evidence type="ECO:0000313" key="1">
    <source>
        <dbReference type="EMBL" id="CAD8600930.1"/>
    </source>
</evidence>
<dbReference type="EMBL" id="HBEY01008848">
    <property type="protein sequence ID" value="CAD8600930.1"/>
    <property type="molecule type" value="Transcribed_RNA"/>
</dbReference>
<accession>A0A7S0L3A4</accession>
<dbReference type="Gene3D" id="3.80.10.10">
    <property type="entry name" value="Ribonuclease Inhibitor"/>
    <property type="match status" value="1"/>
</dbReference>
<sequence length="109" mass="11594">MPADLGSLGGLVDAKLGHNRLSSPLPPGLGRLGRLKDLDISGNAAIVEVPEDLLRDTTLQHLKVDPALLGSDGMLKEMPGSDAYLVRRKARIDKELHSKATGGDVDFKT</sequence>
<dbReference type="SUPFAM" id="SSF52058">
    <property type="entry name" value="L domain-like"/>
    <property type="match status" value="1"/>
</dbReference>
<gene>
    <name evidence="1" type="ORF">CPEL01642_LOCUS4260</name>
</gene>
<reference evidence="1" key="1">
    <citation type="submission" date="2021-01" db="EMBL/GenBank/DDBJ databases">
        <authorList>
            <person name="Corre E."/>
            <person name="Pelletier E."/>
            <person name="Niang G."/>
            <person name="Scheremetjew M."/>
            <person name="Finn R."/>
            <person name="Kale V."/>
            <person name="Holt S."/>
            <person name="Cochrane G."/>
            <person name="Meng A."/>
            <person name="Brown T."/>
            <person name="Cohen L."/>
        </authorList>
    </citation>
    <scope>NUCLEOTIDE SEQUENCE</scope>
    <source>
        <strain evidence="1">PLY182g</strain>
    </source>
</reference>
<name>A0A7S0L3A4_9EUKA</name>
<organism evidence="1">
    <name type="scientific">Coccolithus braarudii</name>
    <dbReference type="NCBI Taxonomy" id="221442"/>
    <lineage>
        <taxon>Eukaryota</taxon>
        <taxon>Haptista</taxon>
        <taxon>Haptophyta</taxon>
        <taxon>Prymnesiophyceae</taxon>
        <taxon>Coccolithales</taxon>
        <taxon>Coccolithaceae</taxon>
        <taxon>Coccolithus</taxon>
    </lineage>
</organism>
<dbReference type="AlphaFoldDB" id="A0A7S0L3A4"/>
<dbReference type="InterPro" id="IPR032675">
    <property type="entry name" value="LRR_dom_sf"/>
</dbReference>